<dbReference type="Proteomes" id="UP000199531">
    <property type="component" value="Unassembled WGS sequence"/>
</dbReference>
<dbReference type="InterPro" id="IPR000639">
    <property type="entry name" value="Epox_hydrolase-like"/>
</dbReference>
<sequence>MKRTVNNEVLYAYTGGKDYNPDLPTMVFIHGVLNDHSVWALQSRFFANHGFNVLAVDLPGHGRSTGAPPASVAEAAASVLALLDDLQVTEAVLVGHSWGSLIALHAASLDPQRIVQLVLVGTAFPMPVSPALLDMSVSAPDKAIDMVNTFSHSTLCAAVPGQGANTGSWTYGGARALMQYVLASNREHNVFNIGFNACNSYATGLEDIAKVSCPVTFVLGSADQMTPPKAAKGLIGAAAKSQVFSLPAGHSLMTEAPDGVLRAIQAAVKGMSQVRVTA</sequence>
<evidence type="ECO:0000313" key="2">
    <source>
        <dbReference type="EMBL" id="SEN81105.1"/>
    </source>
</evidence>
<dbReference type="PANTHER" id="PTHR43798:SF33">
    <property type="entry name" value="HYDROLASE, PUTATIVE (AFU_ORTHOLOGUE AFUA_2G14860)-RELATED"/>
    <property type="match status" value="1"/>
</dbReference>
<accession>A0A1H8JKP9</accession>
<organism evidence="2 3">
    <name type="scientific">Brachymonas denitrificans DSM 15123</name>
    <dbReference type="NCBI Taxonomy" id="1121117"/>
    <lineage>
        <taxon>Bacteria</taxon>
        <taxon>Pseudomonadati</taxon>
        <taxon>Pseudomonadota</taxon>
        <taxon>Betaproteobacteria</taxon>
        <taxon>Burkholderiales</taxon>
        <taxon>Comamonadaceae</taxon>
        <taxon>Brachymonas</taxon>
    </lineage>
</organism>
<dbReference type="GO" id="GO:0003824">
    <property type="term" value="F:catalytic activity"/>
    <property type="evidence" value="ECO:0007669"/>
    <property type="project" value="InterPro"/>
</dbReference>
<proteinExistence type="predicted"/>
<dbReference type="EMBL" id="FOCW01000007">
    <property type="protein sequence ID" value="SEN81105.1"/>
    <property type="molecule type" value="Genomic_DNA"/>
</dbReference>
<dbReference type="RefSeq" id="WP_091817565.1">
    <property type="nucleotide sequence ID" value="NZ_FOCW01000007.1"/>
</dbReference>
<dbReference type="Pfam" id="PF12697">
    <property type="entry name" value="Abhydrolase_6"/>
    <property type="match status" value="1"/>
</dbReference>
<protein>
    <submittedName>
        <fullName evidence="2">Pimeloyl-ACP methyl ester carboxylesterase</fullName>
    </submittedName>
</protein>
<dbReference type="InterPro" id="IPR050266">
    <property type="entry name" value="AB_hydrolase_sf"/>
</dbReference>
<feature type="domain" description="AB hydrolase-1" evidence="1">
    <location>
        <begin position="26"/>
        <end position="262"/>
    </location>
</feature>
<dbReference type="STRING" id="1121117.SAMN02745977_02083"/>
<dbReference type="OrthoDB" id="5297561at2"/>
<dbReference type="Gene3D" id="3.40.50.1820">
    <property type="entry name" value="alpha/beta hydrolase"/>
    <property type="match status" value="1"/>
</dbReference>
<gene>
    <name evidence="2" type="ORF">SAMN02745977_02083</name>
</gene>
<reference evidence="2 3" key="1">
    <citation type="submission" date="2016-10" db="EMBL/GenBank/DDBJ databases">
        <authorList>
            <person name="de Groot N.N."/>
        </authorList>
    </citation>
    <scope>NUCLEOTIDE SEQUENCE [LARGE SCALE GENOMIC DNA]</scope>
    <source>
        <strain evidence="2 3">DSM 15123</strain>
    </source>
</reference>
<dbReference type="InterPro" id="IPR000073">
    <property type="entry name" value="AB_hydrolase_1"/>
</dbReference>
<name>A0A1H8JKP9_9BURK</name>
<dbReference type="PRINTS" id="PR00412">
    <property type="entry name" value="EPOXHYDRLASE"/>
</dbReference>
<dbReference type="AlphaFoldDB" id="A0A1H8JKP9"/>
<dbReference type="PRINTS" id="PR00111">
    <property type="entry name" value="ABHYDROLASE"/>
</dbReference>
<dbReference type="PANTHER" id="PTHR43798">
    <property type="entry name" value="MONOACYLGLYCEROL LIPASE"/>
    <property type="match status" value="1"/>
</dbReference>
<dbReference type="InterPro" id="IPR029058">
    <property type="entry name" value="AB_hydrolase_fold"/>
</dbReference>
<dbReference type="SUPFAM" id="SSF53474">
    <property type="entry name" value="alpha/beta-Hydrolases"/>
    <property type="match status" value="1"/>
</dbReference>
<evidence type="ECO:0000259" key="1">
    <source>
        <dbReference type="Pfam" id="PF12697"/>
    </source>
</evidence>
<dbReference type="GO" id="GO:0016020">
    <property type="term" value="C:membrane"/>
    <property type="evidence" value="ECO:0007669"/>
    <property type="project" value="TreeGrafter"/>
</dbReference>
<evidence type="ECO:0000313" key="3">
    <source>
        <dbReference type="Proteomes" id="UP000199531"/>
    </source>
</evidence>
<keyword evidence="3" id="KW-1185">Reference proteome</keyword>